<dbReference type="PANTHER" id="PTHR35369">
    <property type="entry name" value="BLR3025 PROTEIN-RELATED"/>
    <property type="match status" value="1"/>
</dbReference>
<evidence type="ECO:0000313" key="2">
    <source>
        <dbReference type="EMBL" id="GGA94617.1"/>
    </source>
</evidence>
<accession>A0ABQ1HY38</accession>
<evidence type="ECO:0000313" key="3">
    <source>
        <dbReference type="Proteomes" id="UP000651977"/>
    </source>
</evidence>
<dbReference type="InterPro" id="IPR027417">
    <property type="entry name" value="P-loop_NTPase"/>
</dbReference>
<gene>
    <name evidence="2" type="ORF">GCM10007414_04200</name>
</gene>
<dbReference type="InterPro" id="IPR050356">
    <property type="entry name" value="SulA_CellDiv_inhibitor"/>
</dbReference>
<dbReference type="NCBIfam" id="NF033429">
    <property type="entry name" value="ImuA_translesion"/>
    <property type="match status" value="1"/>
</dbReference>
<proteinExistence type="predicted"/>
<dbReference type="InterPro" id="IPR017166">
    <property type="entry name" value="UCP037290"/>
</dbReference>
<keyword evidence="1" id="KW-0227">DNA damage</keyword>
<name>A0ABQ1HY38_9ALTE</name>
<dbReference type="RefSeq" id="WP_055731448.1">
    <property type="nucleotide sequence ID" value="NZ_BMDY01000002.1"/>
</dbReference>
<dbReference type="PANTHER" id="PTHR35369:SF3">
    <property type="entry name" value="TRANSLESION DNA SYNTHESIS-ASSOCIATED PROTEIN IMUA"/>
    <property type="match status" value="1"/>
</dbReference>
<protein>
    <submittedName>
        <fullName evidence="2">CDP-6-deoxy-delta-3,4-glucoseen reductase</fullName>
    </submittedName>
</protein>
<reference evidence="3" key="1">
    <citation type="journal article" date="2019" name="Int. J. Syst. Evol. Microbiol.">
        <title>The Global Catalogue of Microorganisms (GCM) 10K type strain sequencing project: providing services to taxonomists for standard genome sequencing and annotation.</title>
        <authorList>
            <consortium name="The Broad Institute Genomics Platform"/>
            <consortium name="The Broad Institute Genome Sequencing Center for Infectious Disease"/>
            <person name="Wu L."/>
            <person name="Ma J."/>
        </authorList>
    </citation>
    <scope>NUCLEOTIDE SEQUENCE [LARGE SCALE GENOMIC DNA]</scope>
    <source>
        <strain evidence="3">CGMCC 1.10131</strain>
    </source>
</reference>
<dbReference type="InterPro" id="IPR047610">
    <property type="entry name" value="ImuA_translesion"/>
</dbReference>
<keyword evidence="3" id="KW-1185">Reference proteome</keyword>
<dbReference type="InterPro" id="IPR004596">
    <property type="entry name" value="Cell_div_suppressor_SulA"/>
</dbReference>
<evidence type="ECO:0000256" key="1">
    <source>
        <dbReference type="ARBA" id="ARBA00022763"/>
    </source>
</evidence>
<comment type="caution">
    <text evidence="2">The sequence shown here is derived from an EMBL/GenBank/DDBJ whole genome shotgun (WGS) entry which is preliminary data.</text>
</comment>
<dbReference type="Gene3D" id="3.40.50.300">
    <property type="entry name" value="P-loop containing nucleotide triphosphate hydrolases"/>
    <property type="match status" value="1"/>
</dbReference>
<organism evidence="2 3">
    <name type="scientific">Agarivorans gilvus</name>
    <dbReference type="NCBI Taxonomy" id="680279"/>
    <lineage>
        <taxon>Bacteria</taxon>
        <taxon>Pseudomonadati</taxon>
        <taxon>Pseudomonadota</taxon>
        <taxon>Gammaproteobacteria</taxon>
        <taxon>Alteromonadales</taxon>
        <taxon>Alteromonadaceae</taxon>
        <taxon>Agarivorans</taxon>
    </lineage>
</organism>
<sequence>MAQPIEQLLQSNKVWQGSQWQQANIDVQSSGYKQLDQQLPHHGWPHSGLTEVLYEKHGVGELQLLLPALAKLSQQERWIIWVAPPFMPNAPALQQHGVDISKLIIVRAKQCQDILWTIEQALKSGSCSAVLGWLDHLDLTASRRLQLAAEQGNCHSYLFRPQQQQQQSSSASVRLAVNVSQRSQQINYHLLKRRGAAPLYNQELTRLN</sequence>
<dbReference type="Proteomes" id="UP000651977">
    <property type="component" value="Unassembled WGS sequence"/>
</dbReference>
<dbReference type="Pfam" id="PF03846">
    <property type="entry name" value="SulA"/>
    <property type="match status" value="1"/>
</dbReference>
<dbReference type="EMBL" id="BMDY01000002">
    <property type="protein sequence ID" value="GGA94617.1"/>
    <property type="molecule type" value="Genomic_DNA"/>
</dbReference>
<dbReference type="SUPFAM" id="SSF52540">
    <property type="entry name" value="P-loop containing nucleoside triphosphate hydrolases"/>
    <property type="match status" value="1"/>
</dbReference>
<dbReference type="PIRSF" id="PIRSF037290">
    <property type="entry name" value="UCP037290"/>
    <property type="match status" value="1"/>
</dbReference>